<accession>A0A0E9QU61</accession>
<organism evidence="1">
    <name type="scientific">Anguilla anguilla</name>
    <name type="common">European freshwater eel</name>
    <name type="synonym">Muraena anguilla</name>
    <dbReference type="NCBI Taxonomy" id="7936"/>
    <lineage>
        <taxon>Eukaryota</taxon>
        <taxon>Metazoa</taxon>
        <taxon>Chordata</taxon>
        <taxon>Craniata</taxon>
        <taxon>Vertebrata</taxon>
        <taxon>Euteleostomi</taxon>
        <taxon>Actinopterygii</taxon>
        <taxon>Neopterygii</taxon>
        <taxon>Teleostei</taxon>
        <taxon>Anguilliformes</taxon>
        <taxon>Anguillidae</taxon>
        <taxon>Anguilla</taxon>
    </lineage>
</organism>
<dbReference type="EMBL" id="GBXM01088223">
    <property type="protein sequence ID" value="JAH20354.1"/>
    <property type="molecule type" value="Transcribed_RNA"/>
</dbReference>
<sequence>MSSTLRKGERLTFSQTLQCRYKSRRLCPHSFSHIQFPPSKFISNMQRFFLSLFVNGIASS</sequence>
<protein>
    <submittedName>
        <fullName evidence="1">Uncharacterized protein</fullName>
    </submittedName>
</protein>
<dbReference type="AlphaFoldDB" id="A0A0E9QU61"/>
<reference evidence="1" key="2">
    <citation type="journal article" date="2015" name="Fish Shellfish Immunol.">
        <title>Early steps in the European eel (Anguilla anguilla)-Vibrio vulnificus interaction in the gills: Role of the RtxA13 toxin.</title>
        <authorList>
            <person name="Callol A."/>
            <person name="Pajuelo D."/>
            <person name="Ebbesson L."/>
            <person name="Teles M."/>
            <person name="MacKenzie S."/>
            <person name="Amaro C."/>
        </authorList>
    </citation>
    <scope>NUCLEOTIDE SEQUENCE</scope>
</reference>
<reference evidence="1" key="1">
    <citation type="submission" date="2014-11" db="EMBL/GenBank/DDBJ databases">
        <authorList>
            <person name="Amaro Gonzalez C."/>
        </authorList>
    </citation>
    <scope>NUCLEOTIDE SEQUENCE</scope>
</reference>
<proteinExistence type="predicted"/>
<evidence type="ECO:0000313" key="1">
    <source>
        <dbReference type="EMBL" id="JAH20354.1"/>
    </source>
</evidence>
<name>A0A0E9QU61_ANGAN</name>